<accession>A0A1I7N410</accession>
<keyword evidence="4 10" id="KW-0808">Transferase</keyword>
<comment type="caution">
    <text evidence="10">Lacks conserved residue(s) required for the propagation of feature annotation.</text>
</comment>
<comment type="similarity">
    <text evidence="3 10 13">Belongs to the IPP transferase family.</text>
</comment>
<evidence type="ECO:0000313" key="15">
    <source>
        <dbReference type="Proteomes" id="UP000199423"/>
    </source>
</evidence>
<dbReference type="EC" id="2.5.1.75" evidence="10"/>
<evidence type="ECO:0000256" key="3">
    <source>
        <dbReference type="ARBA" id="ARBA00005842"/>
    </source>
</evidence>
<protein>
    <recommendedName>
        <fullName evidence="10">tRNA dimethylallyltransferase</fullName>
        <ecNumber evidence="10">2.5.1.75</ecNumber>
    </recommendedName>
    <alternativeName>
        <fullName evidence="10">Dimethylallyl diphosphate:tRNA dimethylallyltransferase</fullName>
        <shortName evidence="10">DMAPP:tRNA dimethylallyltransferase</shortName>
        <shortName evidence="10">DMATase</shortName>
    </alternativeName>
    <alternativeName>
        <fullName evidence="10">Isopentenyl-diphosphate:tRNA isopentenyltransferase</fullName>
        <shortName evidence="10">IPP transferase</shortName>
        <shortName evidence="10">IPPT</shortName>
        <shortName evidence="10">IPTase</shortName>
    </alternativeName>
</protein>
<dbReference type="GO" id="GO:0052381">
    <property type="term" value="F:tRNA dimethylallyltransferase activity"/>
    <property type="evidence" value="ECO:0007669"/>
    <property type="project" value="UniProtKB-UniRule"/>
</dbReference>
<evidence type="ECO:0000256" key="12">
    <source>
        <dbReference type="RuleBase" id="RU003784"/>
    </source>
</evidence>
<dbReference type="Gene3D" id="3.40.50.300">
    <property type="entry name" value="P-loop containing nucleotide triphosphate hydrolases"/>
    <property type="match status" value="1"/>
</dbReference>
<feature type="site" description="Interaction with substrate tRNA" evidence="10">
    <location>
        <position position="128"/>
    </location>
</feature>
<proteinExistence type="inferred from homology"/>
<dbReference type="Proteomes" id="UP000199423">
    <property type="component" value="Unassembled WGS sequence"/>
</dbReference>
<dbReference type="HAMAP" id="MF_00185">
    <property type="entry name" value="IPP_trans"/>
    <property type="match status" value="1"/>
</dbReference>
<evidence type="ECO:0000313" key="14">
    <source>
        <dbReference type="EMBL" id="SFV29323.1"/>
    </source>
</evidence>
<sequence>MSAAPNHTKPILIAGPTASGKSALAMAIAEHARGEIINADSMQVYRELRVLSARPSVEEEARVPHALYGFVPAGEAYSAGRFVRDAAAAIARARSAGRRPVIVGGTGLYFKALIEGLSPIPAIAADVRDYWRRAGEERGAGALHSELLRVDPVMAERLAPTDTQRIVRALEVIQSTGRSLAEWQSLRGEPVIEEPETVRLAVSGDRAELHARADARFDRMMREGALDEARALSALQLDPDLPAMRAIGVRPLLRLARGEIGEDEARELAKAETRQYIKRQETWLKRNMISWEPVTTKETASSLRDIFSFIQR</sequence>
<dbReference type="OrthoDB" id="9776390at2"/>
<dbReference type="PANTHER" id="PTHR11088">
    <property type="entry name" value="TRNA DIMETHYLALLYLTRANSFERASE"/>
    <property type="match status" value="1"/>
</dbReference>
<dbReference type="InterPro" id="IPR027417">
    <property type="entry name" value="P-loop_NTPase"/>
</dbReference>
<evidence type="ECO:0000256" key="4">
    <source>
        <dbReference type="ARBA" id="ARBA00022679"/>
    </source>
</evidence>
<dbReference type="GO" id="GO:0006400">
    <property type="term" value="P:tRNA modification"/>
    <property type="evidence" value="ECO:0007669"/>
    <property type="project" value="TreeGrafter"/>
</dbReference>
<dbReference type="FunFam" id="1.10.20.140:FF:000001">
    <property type="entry name" value="tRNA dimethylallyltransferase"/>
    <property type="match status" value="1"/>
</dbReference>
<dbReference type="RefSeq" id="WP_092866447.1">
    <property type="nucleotide sequence ID" value="NZ_FPCH01000001.1"/>
</dbReference>
<dbReference type="Pfam" id="PF01715">
    <property type="entry name" value="IPPT"/>
    <property type="match status" value="1"/>
</dbReference>
<dbReference type="GO" id="GO:0005524">
    <property type="term" value="F:ATP binding"/>
    <property type="evidence" value="ECO:0007669"/>
    <property type="project" value="UniProtKB-UniRule"/>
</dbReference>
<comment type="function">
    <text evidence="2 10 12">Catalyzes the transfer of a dimethylallyl group onto the adenine at position 37 in tRNAs that read codons beginning with uridine, leading to the formation of N6-(dimethylallyl)adenosine (i(6)A).</text>
</comment>
<evidence type="ECO:0000256" key="8">
    <source>
        <dbReference type="ARBA" id="ARBA00022842"/>
    </source>
</evidence>
<dbReference type="PANTHER" id="PTHR11088:SF60">
    <property type="entry name" value="TRNA DIMETHYLALLYLTRANSFERASE"/>
    <property type="match status" value="1"/>
</dbReference>
<evidence type="ECO:0000256" key="11">
    <source>
        <dbReference type="RuleBase" id="RU003783"/>
    </source>
</evidence>
<evidence type="ECO:0000256" key="13">
    <source>
        <dbReference type="RuleBase" id="RU003785"/>
    </source>
</evidence>
<feature type="binding site" evidence="10">
    <location>
        <begin position="15"/>
        <end position="22"/>
    </location>
    <ligand>
        <name>ATP</name>
        <dbReference type="ChEBI" id="CHEBI:30616"/>
    </ligand>
</feature>
<evidence type="ECO:0000256" key="5">
    <source>
        <dbReference type="ARBA" id="ARBA00022694"/>
    </source>
</evidence>
<feature type="site" description="Interaction with substrate tRNA" evidence="10">
    <location>
        <position position="106"/>
    </location>
</feature>
<evidence type="ECO:0000256" key="6">
    <source>
        <dbReference type="ARBA" id="ARBA00022741"/>
    </source>
</evidence>
<keyword evidence="8 10" id="KW-0460">Magnesium</keyword>
<reference evidence="15" key="1">
    <citation type="submission" date="2016-10" db="EMBL/GenBank/DDBJ databases">
        <authorList>
            <person name="Varghese N."/>
            <person name="Submissions S."/>
        </authorList>
    </citation>
    <scope>NUCLEOTIDE SEQUENCE [LARGE SCALE GENOMIC DNA]</scope>
    <source>
        <strain evidence="15">DSM 1565</strain>
    </source>
</reference>
<feature type="region of interest" description="Interaction with substrate tRNA" evidence="10">
    <location>
        <begin position="164"/>
        <end position="168"/>
    </location>
</feature>
<dbReference type="NCBIfam" id="TIGR00174">
    <property type="entry name" value="miaA"/>
    <property type="match status" value="1"/>
</dbReference>
<gene>
    <name evidence="10" type="primary">miaA</name>
    <name evidence="14" type="ORF">SAMN04488557_1223</name>
</gene>
<evidence type="ECO:0000256" key="2">
    <source>
        <dbReference type="ARBA" id="ARBA00003213"/>
    </source>
</evidence>
<feature type="binding site" evidence="10">
    <location>
        <begin position="17"/>
        <end position="22"/>
    </location>
    <ligand>
        <name>substrate</name>
    </ligand>
</feature>
<dbReference type="EMBL" id="FPCH01000001">
    <property type="protein sequence ID" value="SFV29323.1"/>
    <property type="molecule type" value="Genomic_DNA"/>
</dbReference>
<keyword evidence="5 10" id="KW-0819">tRNA processing</keyword>
<keyword evidence="15" id="KW-1185">Reference proteome</keyword>
<comment type="subunit">
    <text evidence="10">Monomer.</text>
</comment>
<name>A0A1I7N410_9HYPH</name>
<dbReference type="InterPro" id="IPR018022">
    <property type="entry name" value="IPT"/>
</dbReference>
<feature type="region of interest" description="Interaction with substrate tRNA" evidence="10">
    <location>
        <begin position="40"/>
        <end position="43"/>
    </location>
</feature>
<evidence type="ECO:0000256" key="9">
    <source>
        <dbReference type="ARBA" id="ARBA00049563"/>
    </source>
</evidence>
<evidence type="ECO:0000256" key="10">
    <source>
        <dbReference type="HAMAP-Rule" id="MF_00185"/>
    </source>
</evidence>
<dbReference type="InterPro" id="IPR039657">
    <property type="entry name" value="Dimethylallyltransferase"/>
</dbReference>
<dbReference type="SUPFAM" id="SSF52540">
    <property type="entry name" value="P-loop containing nucleoside triphosphate hydrolases"/>
    <property type="match status" value="1"/>
</dbReference>
<organism evidence="14 15">
    <name type="scientific">Hyphomicrobium facile</name>
    <dbReference type="NCBI Taxonomy" id="51670"/>
    <lineage>
        <taxon>Bacteria</taxon>
        <taxon>Pseudomonadati</taxon>
        <taxon>Pseudomonadota</taxon>
        <taxon>Alphaproteobacteria</taxon>
        <taxon>Hyphomicrobiales</taxon>
        <taxon>Hyphomicrobiaceae</taxon>
        <taxon>Hyphomicrobium</taxon>
    </lineage>
</organism>
<evidence type="ECO:0000256" key="1">
    <source>
        <dbReference type="ARBA" id="ARBA00001946"/>
    </source>
</evidence>
<dbReference type="AlphaFoldDB" id="A0A1I7N410"/>
<keyword evidence="6 10" id="KW-0547">Nucleotide-binding</keyword>
<comment type="catalytic activity">
    <reaction evidence="9 10 11">
        <text>adenosine(37) in tRNA + dimethylallyl diphosphate = N(6)-dimethylallyladenosine(37) in tRNA + diphosphate</text>
        <dbReference type="Rhea" id="RHEA:26482"/>
        <dbReference type="Rhea" id="RHEA-COMP:10162"/>
        <dbReference type="Rhea" id="RHEA-COMP:10375"/>
        <dbReference type="ChEBI" id="CHEBI:33019"/>
        <dbReference type="ChEBI" id="CHEBI:57623"/>
        <dbReference type="ChEBI" id="CHEBI:74411"/>
        <dbReference type="ChEBI" id="CHEBI:74415"/>
        <dbReference type="EC" id="2.5.1.75"/>
    </reaction>
</comment>
<comment type="cofactor">
    <cofactor evidence="1 10">
        <name>Mg(2+)</name>
        <dbReference type="ChEBI" id="CHEBI:18420"/>
    </cofactor>
</comment>
<evidence type="ECO:0000256" key="7">
    <source>
        <dbReference type="ARBA" id="ARBA00022840"/>
    </source>
</evidence>
<dbReference type="STRING" id="51670.SAMN04488557_1223"/>
<keyword evidence="7 10" id="KW-0067">ATP-binding</keyword>
<dbReference type="Gene3D" id="1.10.20.140">
    <property type="match status" value="1"/>
</dbReference>